<accession>A0AAD9QCG2</accession>
<dbReference type="PANTHER" id="PTHR33050:SF7">
    <property type="entry name" value="RIBONUCLEASE H"/>
    <property type="match status" value="1"/>
</dbReference>
<reference evidence="3" key="1">
    <citation type="journal article" date="2023" name="G3 (Bethesda)">
        <title>Whole genome assembly and annotation of the endangered Caribbean coral Acropora cervicornis.</title>
        <authorList>
            <person name="Selwyn J.D."/>
            <person name="Vollmer S.V."/>
        </authorList>
    </citation>
    <scope>NUCLEOTIDE SEQUENCE</scope>
    <source>
        <strain evidence="3">K2</strain>
    </source>
</reference>
<keyword evidence="2" id="KW-0812">Transmembrane</keyword>
<name>A0AAD9QCG2_ACRCE</name>
<evidence type="ECO:0000256" key="1">
    <source>
        <dbReference type="SAM" id="MobiDB-lite"/>
    </source>
</evidence>
<evidence type="ECO:0000256" key="2">
    <source>
        <dbReference type="SAM" id="Phobius"/>
    </source>
</evidence>
<protein>
    <submittedName>
        <fullName evidence="3">Uncharacterized protein</fullName>
    </submittedName>
</protein>
<sequence>MISKKNSVSVSSSPKVKQSTSSWPLPSLRLVTVCVSLAVTLTMSAMIIFVDVRAPSLADIFLSIIYFPLGQGLQLKVRRWSNNKTECLHFLRSKDENFRRFDGVQCGHAFWQSTANIEEKDRYVKKIVTHYKLFERESLASKYFHEYWHDKLRDPLPTSFYFEETENAPKAGNEFRAFRWDPLAPPPPEISSNGEGQNLWIHRAGATSRHIIFIFRQRRVFARLFVQGFNNSKDPRLGVEFAGRLAGVMAELIEKNEPSPLRKFLLNVQWNIRFILRATPLLCAQKLSTALSILSRWTTQLLNCTWSSLRMSVTSQLFSCWKNLIGKLCLALKPVISLRTQVRKLTLPFSRVWSAVMKVIGKVVSALPGMEFGRLHYLNLERDKIYALSANQGDYDALIQLSPAAKEELRWWCDDVGHGYRRIQHASYSHSFQVDASDSGWGIACTTDESLQSHGFWSQEQRSFHINVREFYVVFICLTVFAKRCVTPISGLTIDLFASILNHRLPRYVSWGPDSQAVSGLDERDESANTPIGSAVSQHAGSFEVDGLPSIRRYYQMQGFSEHITDPYDQMDFSQVRCQSMLMSAIERARRQNLLNQDLFLQPN</sequence>
<dbReference type="AlphaFoldDB" id="A0AAD9QCG2"/>
<gene>
    <name evidence="3" type="ORF">P5673_018990</name>
</gene>
<evidence type="ECO:0000313" key="4">
    <source>
        <dbReference type="Proteomes" id="UP001249851"/>
    </source>
</evidence>
<feature type="transmembrane region" description="Helical" evidence="2">
    <location>
        <begin position="27"/>
        <end position="50"/>
    </location>
</feature>
<proteinExistence type="predicted"/>
<feature type="region of interest" description="Disordered" evidence="1">
    <location>
        <begin position="1"/>
        <end position="22"/>
    </location>
</feature>
<organism evidence="3 4">
    <name type="scientific">Acropora cervicornis</name>
    <name type="common">Staghorn coral</name>
    <dbReference type="NCBI Taxonomy" id="6130"/>
    <lineage>
        <taxon>Eukaryota</taxon>
        <taxon>Metazoa</taxon>
        <taxon>Cnidaria</taxon>
        <taxon>Anthozoa</taxon>
        <taxon>Hexacorallia</taxon>
        <taxon>Scleractinia</taxon>
        <taxon>Astrocoeniina</taxon>
        <taxon>Acroporidae</taxon>
        <taxon>Acropora</taxon>
    </lineage>
</organism>
<keyword evidence="2" id="KW-0472">Membrane</keyword>
<dbReference type="InterPro" id="IPR052055">
    <property type="entry name" value="Hepadnavirus_pol/RT"/>
</dbReference>
<keyword evidence="2" id="KW-1133">Transmembrane helix</keyword>
<comment type="caution">
    <text evidence="3">The sequence shown here is derived from an EMBL/GenBank/DDBJ whole genome shotgun (WGS) entry which is preliminary data.</text>
</comment>
<reference evidence="3" key="2">
    <citation type="journal article" date="2023" name="Science">
        <title>Genomic signatures of disease resistance in endangered staghorn corals.</title>
        <authorList>
            <person name="Vollmer S.V."/>
            <person name="Selwyn J.D."/>
            <person name="Despard B.A."/>
            <person name="Roesel C.L."/>
        </authorList>
    </citation>
    <scope>NUCLEOTIDE SEQUENCE</scope>
    <source>
        <strain evidence="3">K2</strain>
    </source>
</reference>
<dbReference type="PANTHER" id="PTHR33050">
    <property type="entry name" value="REVERSE TRANSCRIPTASE DOMAIN-CONTAINING PROTEIN"/>
    <property type="match status" value="1"/>
</dbReference>
<dbReference type="EMBL" id="JARQWQ010000043">
    <property type="protein sequence ID" value="KAK2558779.1"/>
    <property type="molecule type" value="Genomic_DNA"/>
</dbReference>
<evidence type="ECO:0000313" key="3">
    <source>
        <dbReference type="EMBL" id="KAK2558779.1"/>
    </source>
</evidence>
<keyword evidence="4" id="KW-1185">Reference proteome</keyword>
<dbReference type="Proteomes" id="UP001249851">
    <property type="component" value="Unassembled WGS sequence"/>
</dbReference>